<name>A0A1W1H6X1_9BACT</name>
<protein>
    <submittedName>
        <fullName evidence="1">Uncharacterized protein</fullName>
    </submittedName>
</protein>
<accession>A0A1W1H6X1</accession>
<gene>
    <name evidence="1" type="ORF">MTBBW1_1270034</name>
</gene>
<dbReference type="STRING" id="1246637.MTBBW1_1270034"/>
<keyword evidence="2" id="KW-1185">Reference proteome</keyword>
<proteinExistence type="predicted"/>
<organism evidence="1 2">
    <name type="scientific">Desulfamplus magnetovallimortis</name>
    <dbReference type="NCBI Taxonomy" id="1246637"/>
    <lineage>
        <taxon>Bacteria</taxon>
        <taxon>Pseudomonadati</taxon>
        <taxon>Thermodesulfobacteriota</taxon>
        <taxon>Desulfobacteria</taxon>
        <taxon>Desulfobacterales</taxon>
        <taxon>Desulfobacteraceae</taxon>
        <taxon>Desulfamplus</taxon>
    </lineage>
</organism>
<dbReference type="AlphaFoldDB" id="A0A1W1H6X1"/>
<reference evidence="1 2" key="1">
    <citation type="submission" date="2017-03" db="EMBL/GenBank/DDBJ databases">
        <authorList>
            <person name="Afonso C.L."/>
            <person name="Miller P.J."/>
            <person name="Scott M.A."/>
            <person name="Spackman E."/>
            <person name="Goraichik I."/>
            <person name="Dimitrov K.M."/>
            <person name="Suarez D.L."/>
            <person name="Swayne D.E."/>
        </authorList>
    </citation>
    <scope>NUCLEOTIDE SEQUENCE [LARGE SCALE GENOMIC DNA]</scope>
    <source>
        <strain evidence="1">PRJEB14757</strain>
    </source>
</reference>
<dbReference type="EMBL" id="FWEV01000032">
    <property type="protein sequence ID" value="SLM28184.1"/>
    <property type="molecule type" value="Genomic_DNA"/>
</dbReference>
<dbReference type="Proteomes" id="UP000191931">
    <property type="component" value="Unassembled WGS sequence"/>
</dbReference>
<sequence length="48" mass="5910">MILLNIAKMYFNRINTLWKMDIVSNVYLENKIRSHSYWKEFTLCKLNI</sequence>
<evidence type="ECO:0000313" key="1">
    <source>
        <dbReference type="EMBL" id="SLM28184.1"/>
    </source>
</evidence>
<evidence type="ECO:0000313" key="2">
    <source>
        <dbReference type="Proteomes" id="UP000191931"/>
    </source>
</evidence>